<organism evidence="12 13">
    <name type="scientific">Rhodothalassium salexigens DSM 2132</name>
    <dbReference type="NCBI Taxonomy" id="1188247"/>
    <lineage>
        <taxon>Bacteria</taxon>
        <taxon>Pseudomonadati</taxon>
        <taxon>Pseudomonadota</taxon>
        <taxon>Alphaproteobacteria</taxon>
        <taxon>Rhodothalassiales</taxon>
        <taxon>Rhodothalassiaceae</taxon>
        <taxon>Rhodothalassium</taxon>
    </lineage>
</organism>
<dbReference type="FunFam" id="3.20.20.70:FF:000024">
    <property type="entry name" value="Indole-3-glycerol phosphate synthase"/>
    <property type="match status" value="1"/>
</dbReference>
<dbReference type="UniPathway" id="UPA00035">
    <property type="reaction ID" value="UER00043"/>
</dbReference>
<evidence type="ECO:0000256" key="2">
    <source>
        <dbReference type="ARBA" id="ARBA00004696"/>
    </source>
</evidence>
<dbReference type="GO" id="GO:0004640">
    <property type="term" value="F:phosphoribosylanthranilate isomerase activity"/>
    <property type="evidence" value="ECO:0007669"/>
    <property type="project" value="TreeGrafter"/>
</dbReference>
<evidence type="ECO:0000256" key="10">
    <source>
        <dbReference type="HAMAP-Rule" id="MF_00134"/>
    </source>
</evidence>
<dbReference type="Pfam" id="PF00218">
    <property type="entry name" value="IGPS"/>
    <property type="match status" value="1"/>
</dbReference>
<evidence type="ECO:0000259" key="11">
    <source>
        <dbReference type="Pfam" id="PF00218"/>
    </source>
</evidence>
<dbReference type="CDD" id="cd00331">
    <property type="entry name" value="IGPS"/>
    <property type="match status" value="1"/>
</dbReference>
<dbReference type="EMBL" id="SLXO01000001">
    <property type="protein sequence ID" value="TCP38125.1"/>
    <property type="molecule type" value="Genomic_DNA"/>
</dbReference>
<dbReference type="PROSITE" id="PS00614">
    <property type="entry name" value="IGPS"/>
    <property type="match status" value="1"/>
</dbReference>
<dbReference type="OrthoDB" id="9804217at2"/>
<dbReference type="InParanoid" id="A0A4R2PVB6"/>
<dbReference type="InterPro" id="IPR001468">
    <property type="entry name" value="Indole-3-GlycerolPSynthase_CS"/>
</dbReference>
<keyword evidence="8 10" id="KW-0057">Aromatic amino acid biosynthesis</keyword>
<comment type="similarity">
    <text evidence="10">Belongs to the TrpC family.</text>
</comment>
<dbReference type="SUPFAM" id="SSF51366">
    <property type="entry name" value="Ribulose-phoshate binding barrel"/>
    <property type="match status" value="1"/>
</dbReference>
<dbReference type="PANTHER" id="PTHR22854">
    <property type="entry name" value="TRYPTOPHAN BIOSYNTHESIS PROTEIN"/>
    <property type="match status" value="1"/>
</dbReference>
<dbReference type="PANTHER" id="PTHR22854:SF2">
    <property type="entry name" value="INDOLE-3-GLYCEROL-PHOSPHATE SYNTHASE"/>
    <property type="match status" value="1"/>
</dbReference>
<keyword evidence="5 10" id="KW-0028">Amino-acid biosynthesis</keyword>
<dbReference type="NCBIfam" id="NF001377">
    <property type="entry name" value="PRK00278.2-4"/>
    <property type="match status" value="1"/>
</dbReference>
<evidence type="ECO:0000313" key="13">
    <source>
        <dbReference type="Proteomes" id="UP000295399"/>
    </source>
</evidence>
<feature type="domain" description="Indole-3-glycerol phosphate synthase" evidence="11">
    <location>
        <begin position="21"/>
        <end position="276"/>
    </location>
</feature>
<dbReference type="HAMAP" id="MF_00134_B">
    <property type="entry name" value="IGPS_B"/>
    <property type="match status" value="1"/>
</dbReference>
<comment type="pathway">
    <text evidence="2 10">Amino-acid biosynthesis; L-tryptophan biosynthesis; L-tryptophan from chorismate: step 4/5.</text>
</comment>
<evidence type="ECO:0000256" key="3">
    <source>
        <dbReference type="ARBA" id="ARBA00012362"/>
    </source>
</evidence>
<dbReference type="Proteomes" id="UP000295399">
    <property type="component" value="Unassembled WGS sequence"/>
</dbReference>
<gene>
    <name evidence="10" type="primary">trpC</name>
    <name evidence="12" type="ORF">EV659_10119</name>
</gene>
<dbReference type="Gene3D" id="3.20.20.70">
    <property type="entry name" value="Aldolase class I"/>
    <property type="match status" value="1"/>
</dbReference>
<dbReference type="GO" id="GO:0000162">
    <property type="term" value="P:L-tryptophan biosynthetic process"/>
    <property type="evidence" value="ECO:0007669"/>
    <property type="project" value="UniProtKB-UniRule"/>
</dbReference>
<proteinExistence type="inferred from homology"/>
<evidence type="ECO:0000313" key="12">
    <source>
        <dbReference type="EMBL" id="TCP38125.1"/>
    </source>
</evidence>
<accession>A0A4R2PVB6</accession>
<dbReference type="NCBIfam" id="NF001373">
    <property type="entry name" value="PRK00278.1-6"/>
    <property type="match status" value="1"/>
</dbReference>
<dbReference type="NCBIfam" id="NF001370">
    <property type="entry name" value="PRK00278.1-2"/>
    <property type="match status" value="1"/>
</dbReference>
<reference evidence="12 13" key="1">
    <citation type="submission" date="2019-03" db="EMBL/GenBank/DDBJ databases">
        <title>Genomic Encyclopedia of Type Strains, Phase IV (KMG-IV): sequencing the most valuable type-strain genomes for metagenomic binning, comparative biology and taxonomic classification.</title>
        <authorList>
            <person name="Goeker M."/>
        </authorList>
    </citation>
    <scope>NUCLEOTIDE SEQUENCE [LARGE SCALE GENOMIC DNA]</scope>
    <source>
        <strain evidence="12 13">DSM 2132</strain>
    </source>
</reference>
<evidence type="ECO:0000256" key="1">
    <source>
        <dbReference type="ARBA" id="ARBA00001633"/>
    </source>
</evidence>
<dbReference type="InterPro" id="IPR013785">
    <property type="entry name" value="Aldolase_TIM"/>
</dbReference>
<comment type="catalytic activity">
    <reaction evidence="1 10">
        <text>1-(2-carboxyphenylamino)-1-deoxy-D-ribulose 5-phosphate + H(+) = (1S,2R)-1-C-(indol-3-yl)glycerol 3-phosphate + CO2 + H2O</text>
        <dbReference type="Rhea" id="RHEA:23476"/>
        <dbReference type="ChEBI" id="CHEBI:15377"/>
        <dbReference type="ChEBI" id="CHEBI:15378"/>
        <dbReference type="ChEBI" id="CHEBI:16526"/>
        <dbReference type="ChEBI" id="CHEBI:58613"/>
        <dbReference type="ChEBI" id="CHEBI:58866"/>
        <dbReference type="EC" id="4.1.1.48"/>
    </reaction>
</comment>
<evidence type="ECO:0000256" key="4">
    <source>
        <dbReference type="ARBA" id="ARBA00018080"/>
    </source>
</evidence>
<evidence type="ECO:0000256" key="6">
    <source>
        <dbReference type="ARBA" id="ARBA00022793"/>
    </source>
</evidence>
<dbReference type="InterPro" id="IPR045186">
    <property type="entry name" value="Indole-3-glycerol_P_synth"/>
</dbReference>
<sequence length="281" mass="29597">MTDTPEDRGGADRPADRPDVLARICADKRHHVRTMAAEVPLAEREAQARDQAPPRGFKAALVAARAAGGTGLIAEIKRASPSKGRIRDDFNPAALARAYAAGGATCLSVLTDTPYFQGHDHYLAAARDACRLPVLRKDFTLTPYQVVEARAIGADAILLILAALDDAEARTLADLARHWGMDVLVEVHDRAELDRAAGLGADLIGINNRDLKSLTVDLATTLALVPHAPATAHLVAESGLKTPGDLQRCRDGGVTSFLVGEALMAQDDVTAATAALLAPAV</sequence>
<keyword evidence="13" id="KW-1185">Reference proteome</keyword>
<keyword evidence="9 10" id="KW-0456">Lyase</keyword>
<dbReference type="EC" id="4.1.1.48" evidence="3 10"/>
<dbReference type="InterPro" id="IPR013798">
    <property type="entry name" value="Indole-3-glycerol_P_synth_dom"/>
</dbReference>
<evidence type="ECO:0000256" key="7">
    <source>
        <dbReference type="ARBA" id="ARBA00022822"/>
    </source>
</evidence>
<evidence type="ECO:0000256" key="5">
    <source>
        <dbReference type="ARBA" id="ARBA00022605"/>
    </source>
</evidence>
<dbReference type="GO" id="GO:0004425">
    <property type="term" value="F:indole-3-glycerol-phosphate synthase activity"/>
    <property type="evidence" value="ECO:0007669"/>
    <property type="project" value="UniProtKB-UniRule"/>
</dbReference>
<keyword evidence="7 10" id="KW-0822">Tryptophan biosynthesis</keyword>
<comment type="caution">
    <text evidence="12">The sequence shown here is derived from an EMBL/GenBank/DDBJ whole genome shotgun (WGS) entry which is preliminary data.</text>
</comment>
<evidence type="ECO:0000256" key="9">
    <source>
        <dbReference type="ARBA" id="ARBA00023239"/>
    </source>
</evidence>
<dbReference type="AlphaFoldDB" id="A0A4R2PVB6"/>
<keyword evidence="6 10" id="KW-0210">Decarboxylase</keyword>
<dbReference type="InterPro" id="IPR011060">
    <property type="entry name" value="RibuloseP-bd_barrel"/>
</dbReference>
<dbReference type="RefSeq" id="WP_132706356.1">
    <property type="nucleotide sequence ID" value="NZ_JACIGF010000001.1"/>
</dbReference>
<protein>
    <recommendedName>
        <fullName evidence="4 10">Indole-3-glycerol phosphate synthase</fullName>
        <shortName evidence="10">IGPS</shortName>
        <ecNumber evidence="3 10">4.1.1.48</ecNumber>
    </recommendedName>
</protein>
<dbReference type="FunCoup" id="A0A4R2PVB6">
    <property type="interactions" value="359"/>
</dbReference>
<name>A0A4R2PVB6_RHOSA</name>
<evidence type="ECO:0000256" key="8">
    <source>
        <dbReference type="ARBA" id="ARBA00023141"/>
    </source>
</evidence>